<dbReference type="Proteomes" id="UP000185766">
    <property type="component" value="Unassembled WGS sequence"/>
</dbReference>
<name>A0A1H7F3Z6_9GAMM</name>
<evidence type="ECO:0000313" key="3">
    <source>
        <dbReference type="Proteomes" id="UP000185766"/>
    </source>
</evidence>
<reference evidence="2 3" key="1">
    <citation type="submission" date="2016-10" db="EMBL/GenBank/DDBJ databases">
        <authorList>
            <person name="de Groot N.N."/>
        </authorList>
    </citation>
    <scope>NUCLEOTIDE SEQUENCE [LARGE SCALE GENOMIC DNA]</scope>
    <source>
        <strain evidence="2 3">JCM 19513</strain>
    </source>
</reference>
<keyword evidence="3" id="KW-1185">Reference proteome</keyword>
<evidence type="ECO:0000256" key="1">
    <source>
        <dbReference type="SAM" id="MobiDB-lite"/>
    </source>
</evidence>
<dbReference type="EMBL" id="FOAS01000001">
    <property type="protein sequence ID" value="SEK20876.1"/>
    <property type="molecule type" value="Genomic_DNA"/>
</dbReference>
<gene>
    <name evidence="2" type="ORF">SAMN05216214_101103</name>
</gene>
<sequence length="192" mass="20558">MTRWLLLALGCVSGGVAAAWLLFSAPPATLNHPLAGVATQPASATAAKPELAKPASDAFSVSPAPERPIEAEAASEPTLSPAEAITLMQVMAEQGDPRSPALLKTTPRRLPSAEQLADSEQYSAFEQEQLNDLLRSYTGIVNDIPEIKERIDQAEQLGERTPDEINEAREAVGQLEAMQARLQQENPALLPQ</sequence>
<evidence type="ECO:0000313" key="2">
    <source>
        <dbReference type="EMBL" id="SEK20876.1"/>
    </source>
</evidence>
<proteinExistence type="predicted"/>
<organism evidence="2 3">
    <name type="scientific">Atopomonas hussainii</name>
    <dbReference type="NCBI Taxonomy" id="1429083"/>
    <lineage>
        <taxon>Bacteria</taxon>
        <taxon>Pseudomonadati</taxon>
        <taxon>Pseudomonadota</taxon>
        <taxon>Gammaproteobacteria</taxon>
        <taxon>Pseudomonadales</taxon>
        <taxon>Pseudomonadaceae</taxon>
        <taxon>Atopomonas</taxon>
    </lineage>
</organism>
<feature type="region of interest" description="Disordered" evidence="1">
    <location>
        <begin position="46"/>
        <end position="78"/>
    </location>
</feature>
<accession>A0A1H7F3Z6</accession>
<dbReference type="STRING" id="1429083.GCA_001885685_02452"/>
<dbReference type="RefSeq" id="WP_074864042.1">
    <property type="nucleotide sequence ID" value="NZ_FOAS01000001.1"/>
</dbReference>
<dbReference type="AlphaFoldDB" id="A0A1H7F3Z6"/>
<protein>
    <submittedName>
        <fullName evidence="2">Uncharacterized protein</fullName>
    </submittedName>
</protein>